<dbReference type="AlphaFoldDB" id="A0A9X0YL27"/>
<dbReference type="SUPFAM" id="SSF51445">
    <property type="entry name" value="(Trans)glycosidases"/>
    <property type="match status" value="1"/>
</dbReference>
<name>A0A9X0YL27_9FLAO</name>
<dbReference type="Proteomes" id="UP001231587">
    <property type="component" value="Unassembled WGS sequence"/>
</dbReference>
<keyword evidence="3 4" id="KW-0378">Hydrolase</keyword>
<organism evidence="7 9">
    <name type="scientific">Formosa algae</name>
    <dbReference type="NCBI Taxonomy" id="225843"/>
    <lineage>
        <taxon>Bacteria</taxon>
        <taxon>Pseudomonadati</taxon>
        <taxon>Bacteroidota</taxon>
        <taxon>Flavobacteriia</taxon>
        <taxon>Flavobacteriales</taxon>
        <taxon>Flavobacteriaceae</taxon>
        <taxon>Formosa</taxon>
    </lineage>
</organism>
<reference evidence="7" key="1">
    <citation type="submission" date="2021-03" db="EMBL/GenBank/DDBJ databases">
        <title>Genomic Encyclopedia of Type Strains, Phase IV (KMG-IV): sequencing the most valuable type-strain genomes for metagenomic binning, comparative biology and taxonomic classification.</title>
        <authorList>
            <person name="Goeker M."/>
        </authorList>
    </citation>
    <scope>NUCLEOTIDE SEQUENCE</scope>
    <source>
        <strain evidence="7">DSM 15523</strain>
        <strain evidence="8 10">DSM 16476</strain>
    </source>
</reference>
<evidence type="ECO:0000313" key="9">
    <source>
        <dbReference type="Proteomes" id="UP001138672"/>
    </source>
</evidence>
<dbReference type="PANTHER" id="PTHR11069:SF23">
    <property type="entry name" value="LYSOSOMAL ACID GLUCOSYLCERAMIDASE"/>
    <property type="match status" value="1"/>
</dbReference>
<comment type="similarity">
    <text evidence="1 4">Belongs to the glycosyl hydrolase 30 family.</text>
</comment>
<evidence type="ECO:0000313" key="8">
    <source>
        <dbReference type="EMBL" id="MDQ0333658.1"/>
    </source>
</evidence>
<feature type="domain" description="Glycosyl hydrolase family 30 TIM-barrel" evidence="5">
    <location>
        <begin position="88"/>
        <end position="468"/>
    </location>
</feature>
<evidence type="ECO:0000256" key="3">
    <source>
        <dbReference type="ARBA" id="ARBA00022801"/>
    </source>
</evidence>
<evidence type="ECO:0000313" key="7">
    <source>
        <dbReference type="EMBL" id="MBP1838881.1"/>
    </source>
</evidence>
<dbReference type="OrthoDB" id="9806701at2"/>
<evidence type="ECO:0000256" key="2">
    <source>
        <dbReference type="ARBA" id="ARBA00022729"/>
    </source>
</evidence>
<feature type="domain" description="Glycosyl hydrolase family 30 beta sandwich" evidence="6">
    <location>
        <begin position="471"/>
        <end position="532"/>
    </location>
</feature>
<dbReference type="EMBL" id="JAUSUU010000001">
    <property type="protein sequence ID" value="MDQ0333658.1"/>
    <property type="molecule type" value="Genomic_DNA"/>
</dbReference>
<proteinExistence type="inferred from homology"/>
<gene>
    <name evidence="7" type="ORF">J2Z56_000787</name>
    <name evidence="8" type="ORF">J2Z57_000080</name>
</gene>
<dbReference type="PANTHER" id="PTHR11069">
    <property type="entry name" value="GLUCOSYLCERAMIDASE"/>
    <property type="match status" value="1"/>
</dbReference>
<evidence type="ECO:0000259" key="6">
    <source>
        <dbReference type="Pfam" id="PF17189"/>
    </source>
</evidence>
<dbReference type="Pfam" id="PF17189">
    <property type="entry name" value="Glyco_hydro_30C"/>
    <property type="match status" value="1"/>
</dbReference>
<dbReference type="RefSeq" id="WP_057783790.1">
    <property type="nucleotide sequence ID" value="NZ_JAGGJQ010000002.1"/>
</dbReference>
<evidence type="ECO:0000256" key="4">
    <source>
        <dbReference type="RuleBase" id="RU361188"/>
    </source>
</evidence>
<keyword evidence="10" id="KW-1185">Reference proteome</keyword>
<keyword evidence="4 7" id="KW-0326">Glycosidase</keyword>
<dbReference type="GO" id="GO:0016020">
    <property type="term" value="C:membrane"/>
    <property type="evidence" value="ECO:0007669"/>
    <property type="project" value="GOC"/>
</dbReference>
<dbReference type="GO" id="GO:0006680">
    <property type="term" value="P:glucosylceramide catabolic process"/>
    <property type="evidence" value="ECO:0007669"/>
    <property type="project" value="TreeGrafter"/>
</dbReference>
<evidence type="ECO:0000259" key="5">
    <source>
        <dbReference type="Pfam" id="PF02055"/>
    </source>
</evidence>
<dbReference type="InterPro" id="IPR033453">
    <property type="entry name" value="Glyco_hydro_30_TIM-barrel"/>
</dbReference>
<comment type="caution">
    <text evidence="7">The sequence shown here is derived from an EMBL/GenBank/DDBJ whole genome shotgun (WGS) entry which is preliminary data.</text>
</comment>
<evidence type="ECO:0000313" key="10">
    <source>
        <dbReference type="Proteomes" id="UP001231587"/>
    </source>
</evidence>
<dbReference type="InterPro" id="IPR033452">
    <property type="entry name" value="GH30_C"/>
</dbReference>
<evidence type="ECO:0000256" key="1">
    <source>
        <dbReference type="ARBA" id="ARBA00005382"/>
    </source>
</evidence>
<dbReference type="EC" id="3.2.1.45" evidence="7"/>
<accession>A0A9X0YL27</accession>
<dbReference type="InterPro" id="IPR001139">
    <property type="entry name" value="Glyco_hydro_30"/>
</dbReference>
<dbReference type="GO" id="GO:0004348">
    <property type="term" value="F:glucosylceramidase activity"/>
    <property type="evidence" value="ECO:0007669"/>
    <property type="project" value="UniProtKB-EC"/>
</dbReference>
<dbReference type="InterPro" id="IPR017853">
    <property type="entry name" value="GH"/>
</dbReference>
<dbReference type="Proteomes" id="UP001138672">
    <property type="component" value="Unassembled WGS sequence"/>
</dbReference>
<keyword evidence="2" id="KW-0732">Signal</keyword>
<dbReference type="EMBL" id="JAGGJQ010000002">
    <property type="protein sequence ID" value="MBP1838881.1"/>
    <property type="molecule type" value="Genomic_DNA"/>
</dbReference>
<dbReference type="PRINTS" id="PR00843">
    <property type="entry name" value="GLHYDRLASE30"/>
</dbReference>
<dbReference type="PROSITE" id="PS51257">
    <property type="entry name" value="PROKAR_LIPOPROTEIN"/>
    <property type="match status" value="1"/>
</dbReference>
<protein>
    <submittedName>
        <fullName evidence="7">Glucosylceramidase</fullName>
        <ecNumber evidence="7">3.2.1.45</ecNumber>
    </submittedName>
</protein>
<sequence length="541" mass="60646">MKPFSSTAQRKNQIKSITHLPILVLILLLVGCSNKKATQDYDIEIYQTSQAGDNLKLKTNQHTQSSDSVKNKATLELHPEQTFQKYIGFGASFTESSAWNLATIPVDLRKDVLTKLFSPTAGAGFTLTRTHINSSDYSNTHYTYLEAGDTDLSTFSIQQDIRGFSGDENEQVQGVQLVDSTYDLIPMILEASSIPGADFKIIASPWSPPSWMKTGETAEMTNGSLLPEYYGVWAKYLSMYVSAYADKGITLWGLTPQNEPLHYHDAAWDSNGFTPEQARVFLRDHLGPQLVKDGHLDLNDLDAGLHVLIYDHNKSTMIDYVTPTYEDPEASKYAWGTAFHWYTNSELKENNYYAEEVKTLQETWPNKGMIHSESSIDIDAKAPVGQYWRASTDYAGTFVPFETYAHDIITDLNHGTQGYVEWCSILSNQGQPNPYNNFNSAPVLINPATDEVIYTPLYYLLSHFSKFIRPDAHRIELIGEHTNGLIYTAAKNTDGSIVVVVYNNNEEAYHLSLALGTNTFTSQIAPKAMQTIRLKSNVKTD</sequence>
<dbReference type="Pfam" id="PF02055">
    <property type="entry name" value="Glyco_hydro_30"/>
    <property type="match status" value="1"/>
</dbReference>
<dbReference type="Gene3D" id="3.20.20.80">
    <property type="entry name" value="Glycosidases"/>
    <property type="match status" value="1"/>
</dbReference>